<dbReference type="InterPro" id="IPR015817">
    <property type="entry name" value="Vitellinogen_open_b-sht_sub1"/>
</dbReference>
<sequence length="1452" mass="162392">MTNKGAGAQSWYRSCVAMITSAALLVLGLVVGAGAAPWGGNTPRCSTECPVAGSPKLFYQPEHTYTYTYSGKSQIHLKGVEGGVTETDWSKEVELSWITPCDMVIFIKDSKVDGAAGQPTAKFLEKYPMVVALTDGRVQHVCTHPEDEFWSINIKKGIASAFQNSLPSNSTINSGQNITETDVVGKCPTHYEVEREGDKVIVKKEKNHLLCKERYPTPAETQMPWLKGPLPLEESKSLCKQEITNGIYSSIICEDKNVVRPSYGAYKYVEAIQESTLRYVSLSSQQPPAIPQGSLIRKSLRYSYHTLNKDPSMVAELDQTMTQICEKTKDVVERDAAALVAKAVQLLRRVPEEAVKQTLDKIRAGRYCQDHSKLESLFLDAVSFIHESGAVKVMVDELVSGRATVGRAALYTAAFYLHPRPTINDIETLLPVFQMIQPMPSITLAAASMVNTYCRHNPLCENETSIMIIAQALNNKIQSQCSPLSDEETQHAALITFKALGNMCVMTAEETTSAIRCMKTKDVELNVRVAAAQSFRQTKCKQPITKQLIKVVVDPTLHTEVRIATYLAAVRCAQELDLETLVNMISEEENTQVRGFILSHLLNLQDTNTPHKAYLRYLLTNILVPRDYETDFSKYSRNIDMSYFAPSLGVGAGVESNIIYVPGSFVPRSVDFNFTAALEGISMNIGEVGARLEGLEPVIEEVFGPEVQLYIDYSFPTIQGTPLKLKLEGTAVVKFQMEGNVNPITLFTNWRDEQNIKIIPSLSVQVDGFVGYDSYIARTGIKTTNTISSTNGVSLTLRAKNSEELEVELDLPEKMELINVKSETYLMKSVRGSPDTKIIPPSMRDVRVRSESCVNNLEPMLGLRLCDDLDVPDIFRSNSLPLGAPAVIKLYFEKAESSIRGYKIIAYMDNQPNDKILSLKVETIGSTTPRETQATVTYTKLGEKYLMSATLKSYNISGEVWFSVTNRWDYKDVQSYASFKTDTITLSRGIKVELSTSSTSNDKEYDVNVYSSNNVDITVESLILETKFIKKVDPGLDLRYTQYSRLPLPTNLRKFEFQSGMRGWQVTSFIRQTRESGEMAEHLALFKLTHNNQDLISVEAKQSIQGGIHQTFVVKAAAVVKLGSREYKAASIIQNEVTKVGASLQVTHARDRVKLVDLEAFYTNTGRPYSIMFLLDIPKCMQALKFEISVTPEQENNLLAEVQLKYGNQLILQLTGPVTCVISITLIELKTDLIFTTVGSRPHKLSSVIIIANNTQELSFSLKTQQQTLISLEWTTTAVSLHQTVSSLKFLLPDFIDFQSDIILSQTFTYVSFNSLLLPRSYHPHRVKGFTHFDLFHHKLNLDVLWDADLEASKRVSVDVIASTSPAHPGRLSIQGNVKYERKTYQVVLIVTMADLLNHHFEENSFTLKVQTPAKKTLSLEVKNTFEKHSTSGTMDTRLHYKNLHNKEYKLT</sequence>
<dbReference type="InterPro" id="IPR015816">
    <property type="entry name" value="Vitellinogen_b-sht_N"/>
</dbReference>
<dbReference type="GO" id="GO:0005319">
    <property type="term" value="F:lipid transporter activity"/>
    <property type="evidence" value="ECO:0007669"/>
    <property type="project" value="InterPro"/>
</dbReference>
<comment type="caution">
    <text evidence="8">The sequence shown here is derived from an EMBL/GenBank/DDBJ whole genome shotgun (WGS) entry which is preliminary data.</text>
</comment>
<dbReference type="PROSITE" id="PS51211">
    <property type="entry name" value="VITELLOGENIN"/>
    <property type="match status" value="1"/>
</dbReference>
<dbReference type="SMART" id="SM01169">
    <property type="entry name" value="DUF1943"/>
    <property type="match status" value="1"/>
</dbReference>
<evidence type="ECO:0000256" key="2">
    <source>
        <dbReference type="ARBA" id="ARBA00022761"/>
    </source>
</evidence>
<comment type="caution">
    <text evidence="5">Lacks conserved residue(s) required for the propagation of feature annotation.</text>
</comment>
<dbReference type="Gene3D" id="2.30.230.10">
    <property type="entry name" value="Lipovitellin, beta-sheet shell regions, chain A"/>
    <property type="match status" value="1"/>
</dbReference>
<dbReference type="PANTHER" id="PTHR23345:SF15">
    <property type="entry name" value="VITELLOGENIN 1-RELATED"/>
    <property type="match status" value="1"/>
</dbReference>
<feature type="chain" id="PRO_5035155184" evidence="6">
    <location>
        <begin position="36"/>
        <end position="1452"/>
    </location>
</feature>
<feature type="non-terminal residue" evidence="8">
    <location>
        <position position="1452"/>
    </location>
</feature>
<name>A0A8J5MNQ2_HOMAM</name>
<proteinExistence type="predicted"/>
<dbReference type="Pfam" id="PF09172">
    <property type="entry name" value="Vit_open_b-sht"/>
    <property type="match status" value="2"/>
</dbReference>
<dbReference type="InterPro" id="IPR001747">
    <property type="entry name" value="Vitellogenin_N"/>
</dbReference>
<dbReference type="Gene3D" id="2.20.80.10">
    <property type="entry name" value="Lipovitellin-phosvitin complex, chain A, domain 4"/>
    <property type="match status" value="1"/>
</dbReference>
<dbReference type="InterPro" id="IPR015255">
    <property type="entry name" value="Vitellinogen_open_b-sht"/>
</dbReference>
<evidence type="ECO:0000313" key="9">
    <source>
        <dbReference type="Proteomes" id="UP000747542"/>
    </source>
</evidence>
<reference evidence="8" key="1">
    <citation type="journal article" date="2021" name="Sci. Adv.">
        <title>The American lobster genome reveals insights on longevity, neural, and immune adaptations.</title>
        <authorList>
            <person name="Polinski J.M."/>
            <person name="Zimin A.V."/>
            <person name="Clark K.F."/>
            <person name="Kohn A.B."/>
            <person name="Sadowski N."/>
            <person name="Timp W."/>
            <person name="Ptitsyn A."/>
            <person name="Khanna P."/>
            <person name="Romanova D.Y."/>
            <person name="Williams P."/>
            <person name="Greenwood S.J."/>
            <person name="Moroz L.L."/>
            <person name="Walt D.R."/>
            <person name="Bodnar A.G."/>
        </authorList>
    </citation>
    <scope>NUCLEOTIDE SEQUENCE</scope>
    <source>
        <strain evidence="8">GMGI-L3</strain>
    </source>
</reference>
<keyword evidence="4" id="KW-0325">Glycoprotein</keyword>
<dbReference type="InterPro" id="IPR050733">
    <property type="entry name" value="Vitellogenin/Apolipophorin"/>
</dbReference>
<evidence type="ECO:0000256" key="5">
    <source>
        <dbReference type="PROSITE-ProRule" id="PRU00557"/>
    </source>
</evidence>
<keyword evidence="2" id="KW-0758">Storage protein</keyword>
<keyword evidence="1 6" id="KW-0732">Signal</keyword>
<dbReference type="Pfam" id="PF01347">
    <property type="entry name" value="Vitellogenin_N"/>
    <property type="match status" value="1"/>
</dbReference>
<evidence type="ECO:0000256" key="3">
    <source>
        <dbReference type="ARBA" id="ARBA00023157"/>
    </source>
</evidence>
<keyword evidence="3" id="KW-1015">Disulfide bond</keyword>
<dbReference type="GO" id="GO:0045735">
    <property type="term" value="F:nutrient reservoir activity"/>
    <property type="evidence" value="ECO:0007669"/>
    <property type="project" value="UniProtKB-KW"/>
</dbReference>
<dbReference type="InterPro" id="IPR015819">
    <property type="entry name" value="Lipid_transp_b-sht_shell"/>
</dbReference>
<dbReference type="SUPFAM" id="SSF56968">
    <property type="entry name" value="Lipovitellin-phosvitin complex, beta-sheet shell regions"/>
    <property type="match status" value="2"/>
</dbReference>
<evidence type="ECO:0000259" key="7">
    <source>
        <dbReference type="PROSITE" id="PS51211"/>
    </source>
</evidence>
<dbReference type="EMBL" id="JAHLQT010035566">
    <property type="protein sequence ID" value="KAG7158183.1"/>
    <property type="molecule type" value="Genomic_DNA"/>
</dbReference>
<dbReference type="SMART" id="SM00638">
    <property type="entry name" value="LPD_N"/>
    <property type="match status" value="1"/>
</dbReference>
<dbReference type="Gene3D" id="1.25.10.20">
    <property type="entry name" value="Vitellinogen, superhelical"/>
    <property type="match status" value="1"/>
</dbReference>
<feature type="domain" description="Vitellogenin" evidence="7">
    <location>
        <begin position="59"/>
        <end position="670"/>
    </location>
</feature>
<feature type="signal peptide" evidence="6">
    <location>
        <begin position="1"/>
        <end position="35"/>
    </location>
</feature>
<protein>
    <submittedName>
        <fullName evidence="8">Vitellogenin-like 9</fullName>
    </submittedName>
</protein>
<evidence type="ECO:0000256" key="6">
    <source>
        <dbReference type="SAM" id="SignalP"/>
    </source>
</evidence>
<gene>
    <name evidence="8" type="primary">vit-L9</name>
    <name evidence="8" type="ORF">Hamer_G008814</name>
</gene>
<dbReference type="Proteomes" id="UP000747542">
    <property type="component" value="Unassembled WGS sequence"/>
</dbReference>
<dbReference type="InterPro" id="IPR011030">
    <property type="entry name" value="Lipovitellin_superhlx_dom"/>
</dbReference>
<accession>A0A8J5MNQ2</accession>
<keyword evidence="9" id="KW-1185">Reference proteome</keyword>
<dbReference type="PANTHER" id="PTHR23345">
    <property type="entry name" value="VITELLOGENIN-RELATED"/>
    <property type="match status" value="1"/>
</dbReference>
<dbReference type="Gene3D" id="2.20.50.20">
    <property type="entry name" value="Lipovitellin. Chain A, domain 3"/>
    <property type="match status" value="1"/>
</dbReference>
<evidence type="ECO:0000313" key="8">
    <source>
        <dbReference type="EMBL" id="KAG7158183.1"/>
    </source>
</evidence>
<evidence type="ECO:0000256" key="1">
    <source>
        <dbReference type="ARBA" id="ARBA00022729"/>
    </source>
</evidence>
<evidence type="ECO:0000256" key="4">
    <source>
        <dbReference type="ARBA" id="ARBA00023180"/>
    </source>
</evidence>
<organism evidence="8 9">
    <name type="scientific">Homarus americanus</name>
    <name type="common">American lobster</name>
    <dbReference type="NCBI Taxonomy" id="6706"/>
    <lineage>
        <taxon>Eukaryota</taxon>
        <taxon>Metazoa</taxon>
        <taxon>Ecdysozoa</taxon>
        <taxon>Arthropoda</taxon>
        <taxon>Crustacea</taxon>
        <taxon>Multicrustacea</taxon>
        <taxon>Malacostraca</taxon>
        <taxon>Eumalacostraca</taxon>
        <taxon>Eucarida</taxon>
        <taxon>Decapoda</taxon>
        <taxon>Pleocyemata</taxon>
        <taxon>Astacidea</taxon>
        <taxon>Nephropoidea</taxon>
        <taxon>Nephropidae</taxon>
        <taxon>Homarus</taxon>
    </lineage>
</organism>
<dbReference type="SUPFAM" id="SSF48431">
    <property type="entry name" value="Lipovitellin-phosvitin complex, superhelical domain"/>
    <property type="match status" value="1"/>
</dbReference>